<proteinExistence type="predicted"/>
<protein>
    <submittedName>
        <fullName evidence="2">Uncharacterized protein</fullName>
    </submittedName>
</protein>
<dbReference type="Proteomes" id="UP000887159">
    <property type="component" value="Unassembled WGS sequence"/>
</dbReference>
<dbReference type="AlphaFoldDB" id="A0A8X6S8Q2"/>
<dbReference type="EMBL" id="BMAU01021284">
    <property type="protein sequence ID" value="GFY08939.1"/>
    <property type="molecule type" value="Genomic_DNA"/>
</dbReference>
<feature type="compositionally biased region" description="Basic residues" evidence="1">
    <location>
        <begin position="62"/>
        <end position="72"/>
    </location>
</feature>
<evidence type="ECO:0000313" key="3">
    <source>
        <dbReference type="Proteomes" id="UP000887159"/>
    </source>
</evidence>
<feature type="region of interest" description="Disordered" evidence="1">
    <location>
        <begin position="34"/>
        <end position="92"/>
    </location>
</feature>
<gene>
    <name evidence="2" type="ORF">TNCV_4661311</name>
</gene>
<keyword evidence="3" id="KW-1185">Reference proteome</keyword>
<name>A0A8X6S8Q2_TRICX</name>
<evidence type="ECO:0000313" key="2">
    <source>
        <dbReference type="EMBL" id="GFY08939.1"/>
    </source>
</evidence>
<accession>A0A8X6S8Q2</accession>
<comment type="caution">
    <text evidence="2">The sequence shown here is derived from an EMBL/GenBank/DDBJ whole genome shotgun (WGS) entry which is preliminary data.</text>
</comment>
<sequence length="92" mass="10493">MTKLDVGADEKVRKYHWLNVNGYEVTEFYSHCNGLPPSGEAASSSNRPKSMEESWGLPETKKHGKKSMRKKRLETSALYTAGPQRYHDHNPD</sequence>
<evidence type="ECO:0000256" key="1">
    <source>
        <dbReference type="SAM" id="MobiDB-lite"/>
    </source>
</evidence>
<organism evidence="2 3">
    <name type="scientific">Trichonephila clavipes</name>
    <name type="common">Golden silk orbweaver</name>
    <name type="synonym">Nephila clavipes</name>
    <dbReference type="NCBI Taxonomy" id="2585209"/>
    <lineage>
        <taxon>Eukaryota</taxon>
        <taxon>Metazoa</taxon>
        <taxon>Ecdysozoa</taxon>
        <taxon>Arthropoda</taxon>
        <taxon>Chelicerata</taxon>
        <taxon>Arachnida</taxon>
        <taxon>Araneae</taxon>
        <taxon>Araneomorphae</taxon>
        <taxon>Entelegynae</taxon>
        <taxon>Araneoidea</taxon>
        <taxon>Nephilidae</taxon>
        <taxon>Trichonephila</taxon>
    </lineage>
</organism>
<reference evidence="2" key="1">
    <citation type="submission" date="2020-08" db="EMBL/GenBank/DDBJ databases">
        <title>Multicomponent nature underlies the extraordinary mechanical properties of spider dragline silk.</title>
        <authorList>
            <person name="Kono N."/>
            <person name="Nakamura H."/>
            <person name="Mori M."/>
            <person name="Yoshida Y."/>
            <person name="Ohtoshi R."/>
            <person name="Malay A.D."/>
            <person name="Moran D.A.P."/>
            <person name="Tomita M."/>
            <person name="Numata K."/>
            <person name="Arakawa K."/>
        </authorList>
    </citation>
    <scope>NUCLEOTIDE SEQUENCE</scope>
</reference>